<dbReference type="PANTHER" id="PTHR47314">
    <property type="entry name" value="MALTOSE/MALTODEXTRIN TRANSPORT SYSTEM PERMEASE PROTEIN MALF"/>
    <property type="match status" value="1"/>
</dbReference>
<dbReference type="CDD" id="cd06261">
    <property type="entry name" value="TM_PBP2"/>
    <property type="match status" value="1"/>
</dbReference>
<dbReference type="SUPFAM" id="SSF161098">
    <property type="entry name" value="MetI-like"/>
    <property type="match status" value="1"/>
</dbReference>
<evidence type="ECO:0000256" key="3">
    <source>
        <dbReference type="ARBA" id="ARBA00022448"/>
    </source>
</evidence>
<keyword evidence="3 9" id="KW-0813">Transport</keyword>
<feature type="transmembrane region" description="Helical" evidence="9">
    <location>
        <begin position="807"/>
        <end position="834"/>
    </location>
</feature>
<keyword evidence="6 9" id="KW-0812">Transmembrane</keyword>
<evidence type="ECO:0000313" key="12">
    <source>
        <dbReference type="EMBL" id="UWD34187.1"/>
    </source>
</evidence>
<feature type="transmembrane region" description="Helical" evidence="9">
    <location>
        <begin position="741"/>
        <end position="767"/>
    </location>
</feature>
<proteinExistence type="inferred from homology"/>
<feature type="domain" description="ABC transmembrane type-1" evidence="11">
    <location>
        <begin position="808"/>
        <end position="1034"/>
    </location>
</feature>
<reference evidence="12" key="1">
    <citation type="submission" date="2022-08" db="EMBL/GenBank/DDBJ databases">
        <title>Complete genome sequence of Mycoplasma molare type strain H 542.</title>
        <authorList>
            <person name="Spergser J."/>
        </authorList>
    </citation>
    <scope>NUCLEOTIDE SEQUENCE</scope>
    <source>
        <strain evidence="12">H 542</strain>
    </source>
</reference>
<keyword evidence="7 9" id="KW-1133">Transmembrane helix</keyword>
<feature type="transmembrane region" description="Helical" evidence="9">
    <location>
        <begin position="1015"/>
        <end position="1038"/>
    </location>
</feature>
<evidence type="ECO:0000313" key="13">
    <source>
        <dbReference type="Proteomes" id="UP001058364"/>
    </source>
</evidence>
<evidence type="ECO:0000256" key="10">
    <source>
        <dbReference type="SAM" id="Coils"/>
    </source>
</evidence>
<evidence type="ECO:0000256" key="9">
    <source>
        <dbReference type="RuleBase" id="RU363032"/>
    </source>
</evidence>
<evidence type="ECO:0000256" key="7">
    <source>
        <dbReference type="ARBA" id="ARBA00022989"/>
    </source>
</evidence>
<feature type="coiled-coil region" evidence="10">
    <location>
        <begin position="504"/>
        <end position="535"/>
    </location>
</feature>
<evidence type="ECO:0000256" key="1">
    <source>
        <dbReference type="ARBA" id="ARBA00004651"/>
    </source>
</evidence>
<accession>A0ABY5TU41</accession>
<evidence type="ECO:0000256" key="6">
    <source>
        <dbReference type="ARBA" id="ARBA00022692"/>
    </source>
</evidence>
<evidence type="ECO:0000259" key="11">
    <source>
        <dbReference type="PROSITE" id="PS50928"/>
    </source>
</evidence>
<dbReference type="EMBL" id="CP103423">
    <property type="protein sequence ID" value="UWD34187.1"/>
    <property type="molecule type" value="Genomic_DNA"/>
</dbReference>
<comment type="similarity">
    <text evidence="2">Belongs to the binding-protein-dependent transport system permease family. MalFG subfamily.</text>
</comment>
<dbReference type="InterPro" id="IPR000515">
    <property type="entry name" value="MetI-like"/>
</dbReference>
<feature type="transmembrane region" description="Helical" evidence="9">
    <location>
        <begin position="846"/>
        <end position="867"/>
    </location>
</feature>
<dbReference type="PANTHER" id="PTHR47314:SF1">
    <property type="entry name" value="MALTOSE_MALTODEXTRIN TRANSPORT SYSTEM PERMEASE PROTEIN MALF"/>
    <property type="match status" value="1"/>
</dbReference>
<feature type="transmembrane region" description="Helical" evidence="9">
    <location>
        <begin position="634"/>
        <end position="652"/>
    </location>
</feature>
<comment type="subcellular location">
    <subcellularLocation>
        <location evidence="1 9">Cell membrane</location>
        <topology evidence="1 9">Multi-pass membrane protein</topology>
    </subcellularLocation>
</comment>
<dbReference type="Pfam" id="PF00528">
    <property type="entry name" value="BPD_transp_1"/>
    <property type="match status" value="1"/>
</dbReference>
<dbReference type="InterPro" id="IPR035906">
    <property type="entry name" value="MetI-like_sf"/>
</dbReference>
<dbReference type="Proteomes" id="UP001058364">
    <property type="component" value="Chromosome"/>
</dbReference>
<evidence type="ECO:0000256" key="2">
    <source>
        <dbReference type="ARBA" id="ARBA00009047"/>
    </source>
</evidence>
<evidence type="ECO:0000256" key="8">
    <source>
        <dbReference type="ARBA" id="ARBA00023136"/>
    </source>
</evidence>
<protein>
    <submittedName>
        <fullName evidence="12">ABC transporter permease subunit</fullName>
    </submittedName>
</protein>
<feature type="transmembrane region" description="Helical" evidence="9">
    <location>
        <begin position="685"/>
        <end position="709"/>
    </location>
</feature>
<keyword evidence="4" id="KW-1003">Cell membrane</keyword>
<dbReference type="PROSITE" id="PS50928">
    <property type="entry name" value="ABC_TM1"/>
    <property type="match status" value="1"/>
</dbReference>
<dbReference type="RefSeq" id="WP_027123610.1">
    <property type="nucleotide sequence ID" value="NZ_CP103423.1"/>
</dbReference>
<keyword evidence="8 9" id="KW-0472">Membrane</keyword>
<feature type="transmembrane region" description="Helical" evidence="9">
    <location>
        <begin position="609"/>
        <end position="627"/>
    </location>
</feature>
<keyword evidence="13" id="KW-1185">Reference proteome</keyword>
<name>A0ABY5TU41_9BACT</name>
<evidence type="ECO:0000256" key="5">
    <source>
        <dbReference type="ARBA" id="ARBA00022597"/>
    </source>
</evidence>
<gene>
    <name evidence="12" type="ORF">NX772_03835</name>
</gene>
<dbReference type="Gene3D" id="1.10.3720.10">
    <property type="entry name" value="MetI-like"/>
    <property type="match status" value="1"/>
</dbReference>
<feature type="transmembrane region" description="Helical" evidence="9">
    <location>
        <begin position="947"/>
        <end position="968"/>
    </location>
</feature>
<feature type="coiled-coil region" evidence="10">
    <location>
        <begin position="212"/>
        <end position="319"/>
    </location>
</feature>
<feature type="transmembrane region" description="Helical" evidence="9">
    <location>
        <begin position="896"/>
        <end position="918"/>
    </location>
</feature>
<sequence>MEKIKMWNWYGEKFDKKINDSKLSYSNYLNQVQNVYDRDKRNLDLKKKINKDLFVKAKRNLLDEEKRSLDTLKISSKNQLQVVKETYKQLKIANSLISLIQFEIKKIDKKNLESAQYVSNYYKMLLKTADEASVKEENMTSILNKAQSDEKILLLNKIYLLIILKYLKYTKKNELDIVELEELLNKTPSIFKTIEIDTFYLSEGKERVIKLFNRLKNKQAKLLVQKEEIKKEIPEIKKASLSKLKEDVKNLKANYKQRILEAEFSYNKEYDEELSLLKNNLIERKNKVKERKEEIEKLSIEKEEKLKQYKQTKKLEEKEIFNTYKKELRLSLELEKIFNKYKKLLVINKILKLKQRNYIEHYYSLYKKQIINKYINTNEYNKDILRLTKYHFNSLYKKIYLSYKNTDDAKKNVIKIHMSSNLPLIFRWKYKANAIRFAKSKYLQKLGNSKKDHSYDGDFLISKSSSLFEYAQDTNKVLNYSADEIKKSKLILNKIKNSPTQDYEQEFKNNIKEIKENYKKKINELKLRYKNKDITKKAYLFKLKEEKILLKESIVSLKLNNEKEKHKVVVKTQYSRLSSQLKIFKKIYESKVVESIKQIPMENKKGAKYKGLFLNLLLPGLAQLFLFKEIKKGILLLLISLILYGLFVPFSFGLTWNKIGGIQGIIDLGASIHDFSLGILPDARFYMFGAAASLILLALTFSFTIANAVGAYRQGKLLEEGLRPQNWTQTKKWLSEQGFPWLISIPGWFLIAFIVLVPLMTSLFISLSNTGFQHTPPQQIVDWVGFTQYGKWWIFRSNGLLTSLSRVISWTLIWTFVTSISVIVTGTIFAILVNSEKVKFKKFFRLIYIIPWAIPAFVTIIFLKSAFQGDSNSLINYILIKLGIIKDGINFFGSIYWVRFLLIVIQTWLGHSYIFLLITGNLQSIPKDIYEAGEIDGAKRSKLFQHITLPILLSSLAPLLIGQFTFMFNNFTIISLFSNGGPNYSEQTVFQESGSDIIISWIYKLTTTVQIDGNIAFSSALVILASVFSVSIAAYGFAKSAAKGGK</sequence>
<keyword evidence="10" id="KW-0175">Coiled coil</keyword>
<evidence type="ECO:0000256" key="4">
    <source>
        <dbReference type="ARBA" id="ARBA00022475"/>
    </source>
</evidence>
<organism evidence="12 13">
    <name type="scientific">Mesomycoplasma molare</name>
    <dbReference type="NCBI Taxonomy" id="171288"/>
    <lineage>
        <taxon>Bacteria</taxon>
        <taxon>Bacillati</taxon>
        <taxon>Mycoplasmatota</taxon>
        <taxon>Mycoplasmoidales</taxon>
        <taxon>Metamycoplasmataceae</taxon>
        <taxon>Mesomycoplasma</taxon>
    </lineage>
</organism>
<keyword evidence="5" id="KW-0762">Sugar transport</keyword>